<evidence type="ECO:0000313" key="7">
    <source>
        <dbReference type="EMBL" id="KDQ51394.1"/>
    </source>
</evidence>
<dbReference type="PANTHER" id="PTHR31123:SF1">
    <property type="entry name" value="ACCUMULATION OF DYADS PROTEIN 2-RELATED"/>
    <property type="match status" value="1"/>
</dbReference>
<dbReference type="GO" id="GO:0015123">
    <property type="term" value="F:acetate transmembrane transporter activity"/>
    <property type="evidence" value="ECO:0007669"/>
    <property type="project" value="TreeGrafter"/>
</dbReference>
<dbReference type="InParanoid" id="A0A067P9E6"/>
<dbReference type="HOGENOM" id="CLU_051062_1_2_1"/>
<dbReference type="InterPro" id="IPR051633">
    <property type="entry name" value="AceTr"/>
</dbReference>
<feature type="transmembrane region" description="Helical" evidence="6">
    <location>
        <begin position="169"/>
        <end position="188"/>
    </location>
</feature>
<evidence type="ECO:0000256" key="4">
    <source>
        <dbReference type="ARBA" id="ARBA00022989"/>
    </source>
</evidence>
<dbReference type="NCBIfam" id="NF038013">
    <property type="entry name" value="AceTr_1"/>
    <property type="match status" value="1"/>
</dbReference>
<keyword evidence="5 6" id="KW-0472">Membrane</keyword>
<dbReference type="EMBL" id="KL197749">
    <property type="protein sequence ID" value="KDQ51394.1"/>
    <property type="molecule type" value="Genomic_DNA"/>
</dbReference>
<dbReference type="OrthoDB" id="3648309at2759"/>
<proteinExistence type="inferred from homology"/>
<keyword evidence="8" id="KW-1185">Reference proteome</keyword>
<dbReference type="FunCoup" id="A0A067P9E6">
    <property type="interactions" value="55"/>
</dbReference>
<accession>A0A067P9E6</accession>
<comment type="similarity">
    <text evidence="2">Belongs to the acetate uptake transporter (AceTr) (TC 2.A.96) family.</text>
</comment>
<dbReference type="InterPro" id="IPR000791">
    <property type="entry name" value="Gpr1/Fun34/SatP-like"/>
</dbReference>
<evidence type="ECO:0000256" key="6">
    <source>
        <dbReference type="SAM" id="Phobius"/>
    </source>
</evidence>
<dbReference type="GO" id="GO:0005886">
    <property type="term" value="C:plasma membrane"/>
    <property type="evidence" value="ECO:0007669"/>
    <property type="project" value="TreeGrafter"/>
</dbReference>
<dbReference type="AlphaFoldDB" id="A0A067P9E6"/>
<keyword evidence="3 6" id="KW-0812">Transmembrane</keyword>
<comment type="subcellular location">
    <subcellularLocation>
        <location evidence="1">Membrane</location>
        <topology evidence="1">Multi-pass membrane protein</topology>
    </subcellularLocation>
</comment>
<dbReference type="Pfam" id="PF01184">
    <property type="entry name" value="Gpr1_Fun34_YaaH"/>
    <property type="match status" value="1"/>
</dbReference>
<feature type="transmembrane region" description="Helical" evidence="6">
    <location>
        <begin position="80"/>
        <end position="99"/>
    </location>
</feature>
<evidence type="ECO:0000256" key="1">
    <source>
        <dbReference type="ARBA" id="ARBA00004141"/>
    </source>
</evidence>
<dbReference type="STRING" id="933084.A0A067P9E6"/>
<evidence type="ECO:0000256" key="2">
    <source>
        <dbReference type="ARBA" id="ARBA00005587"/>
    </source>
</evidence>
<gene>
    <name evidence="7" type="ORF">JAAARDRAFT_41243</name>
</gene>
<dbReference type="PANTHER" id="PTHR31123">
    <property type="entry name" value="ACCUMULATION OF DYADS PROTEIN 2-RELATED"/>
    <property type="match status" value="1"/>
</dbReference>
<evidence type="ECO:0000256" key="3">
    <source>
        <dbReference type="ARBA" id="ARBA00022692"/>
    </source>
</evidence>
<feature type="transmembrane region" description="Helical" evidence="6">
    <location>
        <begin position="145"/>
        <end position="163"/>
    </location>
</feature>
<feature type="transmembrane region" description="Helical" evidence="6">
    <location>
        <begin position="119"/>
        <end position="138"/>
    </location>
</feature>
<dbReference type="Proteomes" id="UP000027265">
    <property type="component" value="Unassembled WGS sequence"/>
</dbReference>
<organism evidence="7 8">
    <name type="scientific">Jaapia argillacea MUCL 33604</name>
    <dbReference type="NCBI Taxonomy" id="933084"/>
    <lineage>
        <taxon>Eukaryota</taxon>
        <taxon>Fungi</taxon>
        <taxon>Dikarya</taxon>
        <taxon>Basidiomycota</taxon>
        <taxon>Agaricomycotina</taxon>
        <taxon>Agaricomycetes</taxon>
        <taxon>Agaricomycetidae</taxon>
        <taxon>Jaapiales</taxon>
        <taxon>Jaapiaceae</taxon>
        <taxon>Jaapia</taxon>
    </lineage>
</organism>
<name>A0A067P9E6_9AGAM</name>
<evidence type="ECO:0000313" key="8">
    <source>
        <dbReference type="Proteomes" id="UP000027265"/>
    </source>
</evidence>
<feature type="transmembrane region" description="Helical" evidence="6">
    <location>
        <begin position="200"/>
        <end position="220"/>
    </location>
</feature>
<protein>
    <submittedName>
        <fullName evidence="7">Uncharacterized protein</fullName>
    </submittedName>
</protein>
<sequence length="238" mass="25085">MSDIEKANHRVQHNEIANGNGSHMHNSAVDPVPQPGFGQGGVPIRKLGNPGPLGLMSFATTTLVLSLINASARSVTTPNVVVGLALFTGGLAQLLAGMWEFAVGNTFGATAFSSYGAFWLSYATILIPGSGVLAGYTSAVELHNALGIFLTSWTIVTFIFLIGSLRKNVSFIALFICLTITFGLLAGAEFTGGAHALKAGGVLGVITALIAYYIALAQLLTQDDWFTLPLFEMPKRRL</sequence>
<keyword evidence="4 6" id="KW-1133">Transmembrane helix</keyword>
<evidence type="ECO:0000256" key="5">
    <source>
        <dbReference type="ARBA" id="ARBA00023136"/>
    </source>
</evidence>
<reference evidence="8" key="1">
    <citation type="journal article" date="2014" name="Proc. Natl. Acad. Sci. U.S.A.">
        <title>Extensive sampling of basidiomycete genomes demonstrates inadequacy of the white-rot/brown-rot paradigm for wood decay fungi.</title>
        <authorList>
            <person name="Riley R."/>
            <person name="Salamov A.A."/>
            <person name="Brown D.W."/>
            <person name="Nagy L.G."/>
            <person name="Floudas D."/>
            <person name="Held B.W."/>
            <person name="Levasseur A."/>
            <person name="Lombard V."/>
            <person name="Morin E."/>
            <person name="Otillar R."/>
            <person name="Lindquist E.A."/>
            <person name="Sun H."/>
            <person name="LaButti K.M."/>
            <person name="Schmutz J."/>
            <person name="Jabbour D."/>
            <person name="Luo H."/>
            <person name="Baker S.E."/>
            <person name="Pisabarro A.G."/>
            <person name="Walton J.D."/>
            <person name="Blanchette R.A."/>
            <person name="Henrissat B."/>
            <person name="Martin F."/>
            <person name="Cullen D."/>
            <person name="Hibbett D.S."/>
            <person name="Grigoriev I.V."/>
        </authorList>
    </citation>
    <scope>NUCLEOTIDE SEQUENCE [LARGE SCALE GENOMIC DNA]</scope>
    <source>
        <strain evidence="8">MUCL 33604</strain>
    </source>
</reference>